<dbReference type="PROSITE" id="PS00041">
    <property type="entry name" value="HTH_ARAC_FAMILY_1"/>
    <property type="match status" value="1"/>
</dbReference>
<evidence type="ECO:0000256" key="5">
    <source>
        <dbReference type="ARBA" id="ARBA00022679"/>
    </source>
</evidence>
<evidence type="ECO:0000256" key="6">
    <source>
        <dbReference type="ARBA" id="ARBA00022723"/>
    </source>
</evidence>
<dbReference type="SUPFAM" id="SSF46689">
    <property type="entry name" value="Homeodomain-like"/>
    <property type="match status" value="1"/>
</dbReference>
<keyword evidence="5" id="KW-0808">Transferase</keyword>
<dbReference type="PANTHER" id="PTHR43003">
    <property type="entry name" value="DNA-3-METHYLADENINE GLYCOSYLASE"/>
    <property type="match status" value="1"/>
</dbReference>
<accession>A0ABU5VRG5</accession>
<dbReference type="SMART" id="SM00342">
    <property type="entry name" value="HTH_ARAC"/>
    <property type="match status" value="1"/>
</dbReference>
<reference evidence="15 16" key="1">
    <citation type="submission" date="2023-11" db="EMBL/GenBank/DDBJ databases">
        <title>A Novel Polar Bacteriovorax (B. antarcticus) Isolated from the Biocrust in Antarctica.</title>
        <authorList>
            <person name="Mun W."/>
            <person name="Choi S.Y."/>
            <person name="Mitchell R.J."/>
        </authorList>
    </citation>
    <scope>NUCLEOTIDE SEQUENCE [LARGE SCALE GENOMIC DNA]</scope>
    <source>
        <strain evidence="15 16">PP10</strain>
    </source>
</reference>
<dbReference type="SMART" id="SM00478">
    <property type="entry name" value="ENDO3c"/>
    <property type="match status" value="1"/>
</dbReference>
<keyword evidence="7" id="KW-0227">DNA damage</keyword>
<evidence type="ECO:0000313" key="16">
    <source>
        <dbReference type="Proteomes" id="UP001302274"/>
    </source>
</evidence>
<keyword evidence="8" id="KW-0862">Zinc</keyword>
<comment type="cofactor">
    <cofactor evidence="2">
        <name>Zn(2+)</name>
        <dbReference type="ChEBI" id="CHEBI:29105"/>
    </cofactor>
</comment>
<dbReference type="InterPro" id="IPR037046">
    <property type="entry name" value="AlkA_N_sf"/>
</dbReference>
<dbReference type="Gene3D" id="3.30.310.20">
    <property type="entry name" value="DNA-3-methyladenine glycosylase AlkA, N-terminal domain"/>
    <property type="match status" value="1"/>
</dbReference>
<dbReference type="InterPro" id="IPR051912">
    <property type="entry name" value="Alkylbase_DNA_Glycosylase/TA"/>
</dbReference>
<evidence type="ECO:0000313" key="15">
    <source>
        <dbReference type="EMBL" id="MEA9355646.1"/>
    </source>
</evidence>
<evidence type="ECO:0000256" key="7">
    <source>
        <dbReference type="ARBA" id="ARBA00022763"/>
    </source>
</evidence>
<keyword evidence="12" id="KW-0804">Transcription</keyword>
<keyword evidence="9" id="KW-0805">Transcription regulation</keyword>
<evidence type="ECO:0000256" key="12">
    <source>
        <dbReference type="ARBA" id="ARBA00023163"/>
    </source>
</evidence>
<keyword evidence="10" id="KW-0238">DNA-binding</keyword>
<dbReference type="PANTHER" id="PTHR43003:SF13">
    <property type="entry name" value="DNA-3-METHYLADENINE GLYCOSYLASE 2"/>
    <property type="match status" value="1"/>
</dbReference>
<dbReference type="SMART" id="SM01009">
    <property type="entry name" value="AlkA_N"/>
    <property type="match status" value="1"/>
</dbReference>
<keyword evidence="11" id="KW-0010">Activator</keyword>
<keyword evidence="13" id="KW-0234">DNA repair</keyword>
<dbReference type="SUPFAM" id="SSF48150">
    <property type="entry name" value="DNA-glycosylase"/>
    <property type="match status" value="1"/>
</dbReference>
<dbReference type="InterPro" id="IPR010316">
    <property type="entry name" value="AlkA_N"/>
</dbReference>
<dbReference type="InterPro" id="IPR003265">
    <property type="entry name" value="HhH-GPD_domain"/>
</dbReference>
<evidence type="ECO:0000256" key="13">
    <source>
        <dbReference type="ARBA" id="ARBA00023204"/>
    </source>
</evidence>
<evidence type="ECO:0000256" key="2">
    <source>
        <dbReference type="ARBA" id="ARBA00001947"/>
    </source>
</evidence>
<dbReference type="InterPro" id="IPR009057">
    <property type="entry name" value="Homeodomain-like_sf"/>
</dbReference>
<evidence type="ECO:0000259" key="14">
    <source>
        <dbReference type="PROSITE" id="PS01124"/>
    </source>
</evidence>
<organism evidence="15 16">
    <name type="scientific">Bacteriovorax antarcticus</name>
    <dbReference type="NCBI Taxonomy" id="3088717"/>
    <lineage>
        <taxon>Bacteria</taxon>
        <taxon>Pseudomonadati</taxon>
        <taxon>Bdellovibrionota</taxon>
        <taxon>Bacteriovoracia</taxon>
        <taxon>Bacteriovoracales</taxon>
        <taxon>Bacteriovoracaceae</taxon>
        <taxon>Bacteriovorax</taxon>
    </lineage>
</organism>
<protein>
    <recommendedName>
        <fullName evidence="3">DNA-3-methyladenine glycosylase II</fullName>
        <ecNumber evidence="3">3.2.2.21</ecNumber>
    </recommendedName>
</protein>
<dbReference type="PROSITE" id="PS01124">
    <property type="entry name" value="HTH_ARAC_FAMILY_2"/>
    <property type="match status" value="1"/>
</dbReference>
<proteinExistence type="predicted"/>
<dbReference type="RefSeq" id="WP_323575264.1">
    <property type="nucleotide sequence ID" value="NZ_JAYGJQ010000001.1"/>
</dbReference>
<evidence type="ECO:0000256" key="10">
    <source>
        <dbReference type="ARBA" id="ARBA00023125"/>
    </source>
</evidence>
<dbReference type="Gene3D" id="3.40.10.10">
    <property type="entry name" value="DNA Methylphosphotriester Repair Domain"/>
    <property type="match status" value="1"/>
</dbReference>
<dbReference type="InterPro" id="IPR004026">
    <property type="entry name" value="Ada_DNA_repair_Zn-bd"/>
</dbReference>
<evidence type="ECO:0000256" key="8">
    <source>
        <dbReference type="ARBA" id="ARBA00022833"/>
    </source>
</evidence>
<dbReference type="InterPro" id="IPR011257">
    <property type="entry name" value="DNA_glycosylase"/>
</dbReference>
<dbReference type="EC" id="3.2.2.21" evidence="3"/>
<evidence type="ECO:0000256" key="11">
    <source>
        <dbReference type="ARBA" id="ARBA00023159"/>
    </source>
</evidence>
<keyword evidence="6" id="KW-0479">Metal-binding</keyword>
<dbReference type="EMBL" id="JAYGJQ010000001">
    <property type="protein sequence ID" value="MEA9355646.1"/>
    <property type="molecule type" value="Genomic_DNA"/>
</dbReference>
<comment type="caution">
    <text evidence="15">The sequence shown here is derived from an EMBL/GenBank/DDBJ whole genome shotgun (WGS) entry which is preliminary data.</text>
</comment>
<dbReference type="Proteomes" id="UP001302274">
    <property type="component" value="Unassembled WGS sequence"/>
</dbReference>
<gene>
    <name evidence="15" type="ORF">SHI21_05525</name>
</gene>
<dbReference type="Gene3D" id="1.10.10.60">
    <property type="entry name" value="Homeodomain-like"/>
    <property type="match status" value="1"/>
</dbReference>
<keyword evidence="4" id="KW-0489">Methyltransferase</keyword>
<dbReference type="InterPro" id="IPR018060">
    <property type="entry name" value="HTH_AraC"/>
</dbReference>
<name>A0ABU5VRG5_9BACT</name>
<evidence type="ECO:0000256" key="9">
    <source>
        <dbReference type="ARBA" id="ARBA00023015"/>
    </source>
</evidence>
<dbReference type="SUPFAM" id="SSF57884">
    <property type="entry name" value="Ada DNA repair protein, N-terminal domain (N-Ada 10)"/>
    <property type="match status" value="1"/>
</dbReference>
<dbReference type="InterPro" id="IPR018062">
    <property type="entry name" value="HTH_AraC-typ_CS"/>
</dbReference>
<dbReference type="Pfam" id="PF06029">
    <property type="entry name" value="AlkA_N"/>
    <property type="match status" value="1"/>
</dbReference>
<evidence type="ECO:0000256" key="1">
    <source>
        <dbReference type="ARBA" id="ARBA00000086"/>
    </source>
</evidence>
<dbReference type="Gene3D" id="1.10.340.30">
    <property type="entry name" value="Hypothetical protein, domain 2"/>
    <property type="match status" value="1"/>
</dbReference>
<comment type="catalytic activity">
    <reaction evidence="1">
        <text>Hydrolysis of alkylated DNA, releasing 3-methyladenine, 3-methylguanine, 7-methylguanine and 7-methyladenine.</text>
        <dbReference type="EC" id="3.2.2.21"/>
    </reaction>
</comment>
<keyword evidence="16" id="KW-1185">Reference proteome</keyword>
<dbReference type="Pfam" id="PF12833">
    <property type="entry name" value="HTH_18"/>
    <property type="match status" value="1"/>
</dbReference>
<feature type="domain" description="HTH araC/xylS-type" evidence="14">
    <location>
        <begin position="85"/>
        <end position="183"/>
    </location>
</feature>
<dbReference type="InterPro" id="IPR035451">
    <property type="entry name" value="Ada-like_dom_sf"/>
</dbReference>
<dbReference type="Pfam" id="PF02805">
    <property type="entry name" value="Ada_Zn_binding"/>
    <property type="match status" value="1"/>
</dbReference>
<sequence>MKKEDIYYKAMLARDHRFDGKFFVGVKTTGIYCRPICPARPKRENVEFFNNRLEAEKAGYRPCLRCHPESAPMSPVWIGTSAIVKRAIKILHNQETLDFDEDKFAAMFGVSARHLRRLFIEEIGKTPKQLASENRLNLARQLIVETALPITEIAFASGFGSVRRFNASFKERFKRNPSEIRRNKITDENGIKISLPYRPPFNFEALMYSYNLHRIGKLEWFENNRMHRVVEHNGKVGQVIISNDPEKSKLIVEIDFPDTSYIHSIVSRVRNLFDLDSDPVIIANSLEMDAKVKKVLKKHPGIRIPSGWDPFEIGMATILGQLVSIEQGRNLVDQLIEAAGTPSGLVIDGENIKLFPTPEAILKCDLQNVRTTLIRKNTLIEFSKAVIEGRVSLEPTQEVEGFIKSVMALKGIGRWTADYMALKVLRSTDAFPSTDLILARVLELHPSEVIEKMSPWRGYAAALFWREYSVPLKKINSKKS</sequence>
<dbReference type="SUPFAM" id="SSF55945">
    <property type="entry name" value="TATA-box binding protein-like"/>
    <property type="match status" value="1"/>
</dbReference>
<evidence type="ECO:0000256" key="4">
    <source>
        <dbReference type="ARBA" id="ARBA00022603"/>
    </source>
</evidence>
<evidence type="ECO:0000256" key="3">
    <source>
        <dbReference type="ARBA" id="ARBA00012000"/>
    </source>
</evidence>